<dbReference type="SUPFAM" id="SSF82607">
    <property type="entry name" value="YbaB-like"/>
    <property type="match status" value="1"/>
</dbReference>
<evidence type="ECO:0000313" key="2">
    <source>
        <dbReference type="Proteomes" id="UP001501576"/>
    </source>
</evidence>
<gene>
    <name evidence="1" type="ORF">GCM10010390_88470</name>
</gene>
<dbReference type="Pfam" id="PF02575">
    <property type="entry name" value="YbaB_DNA_bd"/>
    <property type="match status" value="1"/>
</dbReference>
<dbReference type="Proteomes" id="UP001501576">
    <property type="component" value="Unassembled WGS sequence"/>
</dbReference>
<dbReference type="InterPro" id="IPR004401">
    <property type="entry name" value="YbaB/EbfC"/>
</dbReference>
<keyword evidence="2" id="KW-1185">Reference proteome</keyword>
<proteinExistence type="predicted"/>
<reference evidence="1 2" key="1">
    <citation type="journal article" date="2019" name="Int. J. Syst. Evol. Microbiol.">
        <title>The Global Catalogue of Microorganisms (GCM) 10K type strain sequencing project: providing services to taxonomists for standard genome sequencing and annotation.</title>
        <authorList>
            <consortium name="The Broad Institute Genomics Platform"/>
            <consortium name="The Broad Institute Genome Sequencing Center for Infectious Disease"/>
            <person name="Wu L."/>
            <person name="Ma J."/>
        </authorList>
    </citation>
    <scope>NUCLEOTIDE SEQUENCE [LARGE SCALE GENOMIC DNA]</scope>
    <source>
        <strain evidence="1 2">JCM 5052</strain>
    </source>
</reference>
<organism evidence="1 2">
    <name type="scientific">Streptomyces mordarskii</name>
    <dbReference type="NCBI Taxonomy" id="1226758"/>
    <lineage>
        <taxon>Bacteria</taxon>
        <taxon>Bacillati</taxon>
        <taxon>Actinomycetota</taxon>
        <taxon>Actinomycetes</taxon>
        <taxon>Kitasatosporales</taxon>
        <taxon>Streptomycetaceae</taxon>
        <taxon>Streptomyces</taxon>
    </lineage>
</organism>
<evidence type="ECO:0008006" key="3">
    <source>
        <dbReference type="Google" id="ProtNLM"/>
    </source>
</evidence>
<comment type="caution">
    <text evidence="1">The sequence shown here is derived from an EMBL/GenBank/DDBJ whole genome shotgun (WGS) entry which is preliminary data.</text>
</comment>
<name>A0ABN1ER96_9ACTN</name>
<sequence length="260" mass="28337">MKNQKGGSVTDDLVREMLQFQQHTQQLQQLMSDMRNHMPRRSEGTDAQGAVTVQLGADGLPEAIKVASDWQRRQAPEMMGPAVVEAFGSAMSDRMERWSRAVQQSDWEARTEQFDRDIPATFTGGAAAASPPQMPERDLRYVLPRPLDEVAEDMLAALDSVDALDTDGSDRVEATGLSSGRKVALTVTKGALLSCEIDPQWASAQSSVRLNQALAEALKSAHAKLREAEAARESGPTGPHLDGLFDEALAILKNPQHYAD</sequence>
<protein>
    <recommendedName>
        <fullName evidence="3">YbaB/EbfC DNA-binding family protein</fullName>
    </recommendedName>
</protein>
<dbReference type="EMBL" id="BAAABZ010000088">
    <property type="protein sequence ID" value="GAA0571616.1"/>
    <property type="molecule type" value="Genomic_DNA"/>
</dbReference>
<dbReference type="Gene3D" id="3.30.1310.10">
    <property type="entry name" value="Nucleoid-associated protein YbaB-like domain"/>
    <property type="match status" value="2"/>
</dbReference>
<dbReference type="InterPro" id="IPR036894">
    <property type="entry name" value="YbaB-like_sf"/>
</dbReference>
<evidence type="ECO:0000313" key="1">
    <source>
        <dbReference type="EMBL" id="GAA0571616.1"/>
    </source>
</evidence>
<accession>A0ABN1ER96</accession>